<dbReference type="GO" id="GO:0016773">
    <property type="term" value="F:phosphotransferase activity, alcohol group as acceptor"/>
    <property type="evidence" value="ECO:0007669"/>
    <property type="project" value="UniProtKB-UniRule"/>
</dbReference>
<evidence type="ECO:0000313" key="3">
    <source>
        <dbReference type="EMBL" id="OXS99195.1"/>
    </source>
</evidence>
<dbReference type="GO" id="GO:0006040">
    <property type="term" value="P:amino sugar metabolic process"/>
    <property type="evidence" value="ECO:0007669"/>
    <property type="project" value="InterPro"/>
</dbReference>
<dbReference type="RefSeq" id="WP_420814487.1">
    <property type="nucleotide sequence ID" value="NZ_NBYO01000003.1"/>
</dbReference>
<dbReference type="GO" id="GO:0016301">
    <property type="term" value="F:kinase activity"/>
    <property type="evidence" value="ECO:0007669"/>
    <property type="project" value="UniProtKB-KW"/>
</dbReference>
<evidence type="ECO:0000256" key="2">
    <source>
        <dbReference type="HAMAP-Rule" id="MF_01270"/>
    </source>
</evidence>
<keyword evidence="2" id="KW-0067">ATP-binding</keyword>
<dbReference type="Pfam" id="PF03702">
    <property type="entry name" value="AnmK"/>
    <property type="match status" value="1"/>
</dbReference>
<dbReference type="InterPro" id="IPR043129">
    <property type="entry name" value="ATPase_NBD"/>
</dbReference>
<name>A0A231UV89_9HYPH</name>
<dbReference type="Proteomes" id="UP000215405">
    <property type="component" value="Unassembled WGS sequence"/>
</dbReference>
<dbReference type="GO" id="GO:0097175">
    <property type="term" value="P:1,6-anhydro-N-acetyl-beta-muramic acid catabolic process"/>
    <property type="evidence" value="ECO:0007669"/>
    <property type="project" value="UniProtKB-UniRule"/>
</dbReference>
<comment type="pathway">
    <text evidence="2">Amino-sugar metabolism; 1,6-anhydro-N-acetylmuramate degradation.</text>
</comment>
<reference evidence="4" key="1">
    <citation type="journal article" date="2017" name="Int. J. Syst. Evol. Microbiol.">
        <title>Notoacmeibacter marinus gen. nov., sp. nov., isolated from the gut of a limpet and proposal of Notoacmeibacteraceae fam. nov. in the order Rhizobiales of the class Alphaproteobacteria.</title>
        <authorList>
            <person name="Huang Z."/>
            <person name="Guo F."/>
            <person name="Lai Q."/>
        </authorList>
    </citation>
    <scope>NUCLEOTIDE SEQUENCE [LARGE SCALE GENOMIC DNA]</scope>
    <source>
        <strain evidence="4">XMTR2A4</strain>
    </source>
</reference>
<comment type="catalytic activity">
    <reaction evidence="2">
        <text>1,6-anhydro-N-acetyl-beta-muramate + ATP + H2O = N-acetyl-D-muramate 6-phosphate + ADP + H(+)</text>
        <dbReference type="Rhea" id="RHEA:24952"/>
        <dbReference type="ChEBI" id="CHEBI:15377"/>
        <dbReference type="ChEBI" id="CHEBI:15378"/>
        <dbReference type="ChEBI" id="CHEBI:30616"/>
        <dbReference type="ChEBI" id="CHEBI:58690"/>
        <dbReference type="ChEBI" id="CHEBI:58722"/>
        <dbReference type="ChEBI" id="CHEBI:456216"/>
        <dbReference type="EC" id="2.7.1.170"/>
    </reaction>
</comment>
<accession>A0A231UV89</accession>
<dbReference type="EMBL" id="NBYO01000003">
    <property type="protein sequence ID" value="OXS99195.1"/>
    <property type="molecule type" value="Genomic_DNA"/>
</dbReference>
<comment type="pathway">
    <text evidence="2">Cell wall biogenesis; peptidoglycan recycling.</text>
</comment>
<dbReference type="InterPro" id="IPR005338">
    <property type="entry name" value="Anhydro_N_Ac-Mur_kinase"/>
</dbReference>
<sequence length="378" mass="39829">MSETRIVSVRTALGLMSGTSMDGIDVALVRSDGRVIVERGPSHLFPYEAAFRRRLESGLSMAQALTGRDERPGGLAELEVELTDRHAAAVDSFCRQFAISASEIDVIGFHGQTVLHRPKNALTVQLGDGARLSTATGIATIADMRANDMIHGGQGAPLVPAYHAALAGLIGAGDETVAFVNIGGIANVTFVQPGEPPVAFDCGPGNALIDQWMQEQAGIAFDQNGTIASEGRVVERVLNAYLDDPFFRKDGPKSLDRNDFSLALMDGVELHDGAATLARLTATGILEAAKLADILPARWIVAGGGARNAAIMHELRQASGGVQVESAEQCGLSGDMMEAEAWAFLAVRSLQSLPLTWPTTTGVSRPVTGGVLHRPKGD</sequence>
<dbReference type="PANTHER" id="PTHR30605:SF0">
    <property type="entry name" value="ANHYDRO-N-ACETYLMURAMIC ACID KINASE"/>
    <property type="match status" value="1"/>
</dbReference>
<protein>
    <recommendedName>
        <fullName evidence="2">Anhydro-N-acetylmuramic acid kinase</fullName>
        <ecNumber evidence="2">2.7.1.170</ecNumber>
    </recommendedName>
    <alternativeName>
        <fullName evidence="2">AnhMurNAc kinase</fullName>
    </alternativeName>
</protein>
<dbReference type="PANTHER" id="PTHR30605">
    <property type="entry name" value="ANHYDRO-N-ACETYLMURAMIC ACID KINASE"/>
    <property type="match status" value="1"/>
</dbReference>
<keyword evidence="4" id="KW-1185">Reference proteome</keyword>
<keyword evidence="2" id="KW-0808">Transferase</keyword>
<dbReference type="HAMAP" id="MF_01270">
    <property type="entry name" value="AnhMurNAc_kinase"/>
    <property type="match status" value="1"/>
</dbReference>
<dbReference type="NCBIfam" id="NF007141">
    <property type="entry name" value="PRK09585.1-5"/>
    <property type="match status" value="1"/>
</dbReference>
<dbReference type="UniPathway" id="UPA00544"/>
<comment type="similarity">
    <text evidence="2">Belongs to the anhydro-N-acetylmuramic acid kinase family.</text>
</comment>
<dbReference type="GO" id="GO:0005524">
    <property type="term" value="F:ATP binding"/>
    <property type="evidence" value="ECO:0007669"/>
    <property type="project" value="UniProtKB-UniRule"/>
</dbReference>
<dbReference type="EC" id="2.7.1.170" evidence="2"/>
<feature type="binding site" evidence="2">
    <location>
        <begin position="18"/>
        <end position="25"/>
    </location>
    <ligand>
        <name>ATP</name>
        <dbReference type="ChEBI" id="CHEBI:30616"/>
    </ligand>
</feature>
<dbReference type="Gene3D" id="3.30.420.40">
    <property type="match status" value="2"/>
</dbReference>
<dbReference type="UniPathway" id="UPA00343"/>
<keyword evidence="2 3" id="KW-0418">Kinase</keyword>
<evidence type="ECO:0000313" key="4">
    <source>
        <dbReference type="Proteomes" id="UP000215405"/>
    </source>
</evidence>
<dbReference type="GO" id="GO:0009254">
    <property type="term" value="P:peptidoglycan turnover"/>
    <property type="evidence" value="ECO:0007669"/>
    <property type="project" value="UniProtKB-UniRule"/>
</dbReference>
<proteinExistence type="inferred from homology"/>
<evidence type="ECO:0000256" key="1">
    <source>
        <dbReference type="ARBA" id="ARBA00023277"/>
    </source>
</evidence>
<keyword evidence="2" id="KW-0547">Nucleotide-binding</keyword>
<dbReference type="AlphaFoldDB" id="A0A231UV89"/>
<comment type="function">
    <text evidence="2">Catalyzes the specific phosphorylation of 1,6-anhydro-N-acetylmuramic acid (anhMurNAc) with the simultaneous cleavage of the 1,6-anhydro ring, generating MurNAc-6-P. Is required for the utilization of anhMurNAc either imported from the medium or derived from its own cell wall murein, and thus plays a role in cell wall recycling.</text>
</comment>
<gene>
    <name evidence="2" type="primary">anmK</name>
    <name evidence="3" type="ORF">B7H23_13455</name>
</gene>
<dbReference type="SUPFAM" id="SSF53067">
    <property type="entry name" value="Actin-like ATPase domain"/>
    <property type="match status" value="1"/>
</dbReference>
<comment type="caution">
    <text evidence="3">The sequence shown here is derived from an EMBL/GenBank/DDBJ whole genome shotgun (WGS) entry which is preliminary data.</text>
</comment>
<organism evidence="3 4">
    <name type="scientific">Notoacmeibacter marinus</name>
    <dbReference type="NCBI Taxonomy" id="1876515"/>
    <lineage>
        <taxon>Bacteria</taxon>
        <taxon>Pseudomonadati</taxon>
        <taxon>Pseudomonadota</taxon>
        <taxon>Alphaproteobacteria</taxon>
        <taxon>Hyphomicrobiales</taxon>
        <taxon>Notoacmeibacteraceae</taxon>
        <taxon>Notoacmeibacter</taxon>
    </lineage>
</organism>
<keyword evidence="1 2" id="KW-0119">Carbohydrate metabolism</keyword>